<comment type="caution">
    <text evidence="2">The sequence shown here is derived from an EMBL/GenBank/DDBJ whole genome shotgun (WGS) entry which is preliminary data.</text>
</comment>
<dbReference type="Pfam" id="PF12867">
    <property type="entry name" value="DinB_2"/>
    <property type="match status" value="1"/>
</dbReference>
<dbReference type="EMBL" id="JBHMEY010000018">
    <property type="protein sequence ID" value="MFB9096621.1"/>
    <property type="molecule type" value="Genomic_DNA"/>
</dbReference>
<evidence type="ECO:0000259" key="1">
    <source>
        <dbReference type="Pfam" id="PF12867"/>
    </source>
</evidence>
<dbReference type="InterPro" id="IPR024775">
    <property type="entry name" value="DinB-like"/>
</dbReference>
<name>A0ABV5GMR0_9FLAO</name>
<dbReference type="InterPro" id="IPR034660">
    <property type="entry name" value="DinB/YfiT-like"/>
</dbReference>
<dbReference type="Gene3D" id="1.20.120.450">
    <property type="entry name" value="dinb family like domain"/>
    <property type="match status" value="1"/>
</dbReference>
<feature type="domain" description="DinB-like" evidence="1">
    <location>
        <begin position="31"/>
        <end position="165"/>
    </location>
</feature>
<dbReference type="RefSeq" id="WP_236455821.1">
    <property type="nucleotide sequence ID" value="NZ_CBCSGE010000002.1"/>
</dbReference>
<dbReference type="SUPFAM" id="SSF109854">
    <property type="entry name" value="DinB/YfiT-like putative metalloenzymes"/>
    <property type="match status" value="1"/>
</dbReference>
<reference evidence="2 3" key="1">
    <citation type="submission" date="2024-09" db="EMBL/GenBank/DDBJ databases">
        <authorList>
            <person name="Sun Q."/>
            <person name="Mori K."/>
        </authorList>
    </citation>
    <scope>NUCLEOTIDE SEQUENCE [LARGE SCALE GENOMIC DNA]</scope>
    <source>
        <strain evidence="2 3">CECT 7955</strain>
    </source>
</reference>
<evidence type="ECO:0000313" key="3">
    <source>
        <dbReference type="Proteomes" id="UP001589607"/>
    </source>
</evidence>
<keyword evidence="3" id="KW-1185">Reference proteome</keyword>
<gene>
    <name evidence="2" type="ORF">ACFFVF_08855</name>
</gene>
<organism evidence="2 3">
    <name type="scientific">Flavobacterium jumunjinense</name>
    <dbReference type="NCBI Taxonomy" id="998845"/>
    <lineage>
        <taxon>Bacteria</taxon>
        <taxon>Pseudomonadati</taxon>
        <taxon>Bacteroidota</taxon>
        <taxon>Flavobacteriia</taxon>
        <taxon>Flavobacteriales</taxon>
        <taxon>Flavobacteriaceae</taxon>
        <taxon>Flavobacterium</taxon>
    </lineage>
</organism>
<sequence>MIQFNQNEFAPFYANYVNKSMFVKNIVEGLKAQEEEIVSFFKNIPENKHEFRYATGKWTIKDVLLHLIDVERIFAYRALRISRNDTTLIPGFDENEYVDNANATTRSLENLIEEYILVRKATIALFSSFTEEQYMRIGNASNNSVSVRGLGYIILGHEKHHILVIKERYL</sequence>
<protein>
    <submittedName>
        <fullName evidence="2">DinB family protein</fullName>
    </submittedName>
</protein>
<dbReference type="Proteomes" id="UP001589607">
    <property type="component" value="Unassembled WGS sequence"/>
</dbReference>
<accession>A0ABV5GMR0</accession>
<evidence type="ECO:0000313" key="2">
    <source>
        <dbReference type="EMBL" id="MFB9096621.1"/>
    </source>
</evidence>
<proteinExistence type="predicted"/>